<feature type="transmembrane region" description="Helical" evidence="1">
    <location>
        <begin position="31"/>
        <end position="50"/>
    </location>
</feature>
<keyword evidence="1" id="KW-0472">Membrane</keyword>
<dbReference type="SMR" id="A0A3Q7GN32"/>
<evidence type="ECO:0008006" key="4">
    <source>
        <dbReference type="Google" id="ProtNLM"/>
    </source>
</evidence>
<proteinExistence type="predicted"/>
<name>A0A3Q7GN32_SOLLC</name>
<dbReference type="PaxDb" id="4081-Solyc06g008650.2.1"/>
<protein>
    <recommendedName>
        <fullName evidence="4">Anti-PCD protein</fullName>
    </recommendedName>
</protein>
<dbReference type="InterPro" id="IPR036466">
    <property type="entry name" value="Pollen_allergen_ole-e-6_sf"/>
</dbReference>
<sequence>KNIIKSSKTETQATSTNFIKDIRKMEASKKLVAMFLLCIVMISSSVHVSMADGESTTEKFKKAFTVVATEYAVCYNTCQKVCADAGFGYTHCEMKCDEDCTATLLKEKLQNMKN</sequence>
<dbReference type="InterPro" id="IPR015333">
    <property type="entry name" value="Pollen_allergen_ole-e-6"/>
</dbReference>
<dbReference type="SUPFAM" id="SSF111388">
    <property type="entry name" value="Pollen allergen ole e 6"/>
    <property type="match status" value="1"/>
</dbReference>
<reference evidence="2" key="2">
    <citation type="submission" date="2019-01" db="UniProtKB">
        <authorList>
            <consortium name="EnsemblPlants"/>
        </authorList>
    </citation>
    <scope>IDENTIFICATION</scope>
    <source>
        <strain evidence="2">cv. Heinz 1706</strain>
    </source>
</reference>
<dbReference type="EnsemblPlants" id="Solyc06g008650.3.1">
    <property type="protein sequence ID" value="Solyc06g008650.3.1"/>
    <property type="gene ID" value="Solyc06g008650.3"/>
</dbReference>
<keyword evidence="1" id="KW-1133">Transmembrane helix</keyword>
<evidence type="ECO:0000313" key="2">
    <source>
        <dbReference type="EnsemblPlants" id="Solyc06g008650.3.1"/>
    </source>
</evidence>
<reference evidence="2" key="1">
    <citation type="journal article" date="2012" name="Nature">
        <title>The tomato genome sequence provides insights into fleshy fruit evolution.</title>
        <authorList>
            <consortium name="Tomato Genome Consortium"/>
        </authorList>
    </citation>
    <scope>NUCLEOTIDE SEQUENCE [LARGE SCALE GENOMIC DNA]</scope>
    <source>
        <strain evidence="2">cv. Heinz 1706</strain>
    </source>
</reference>
<evidence type="ECO:0000256" key="1">
    <source>
        <dbReference type="SAM" id="Phobius"/>
    </source>
</evidence>
<dbReference type="AlphaFoldDB" id="A0A3Q7GN32"/>
<dbReference type="Pfam" id="PF09253">
    <property type="entry name" value="Ole_e_6"/>
    <property type="match status" value="1"/>
</dbReference>
<dbReference type="PANTHER" id="PTHR35632:SF3">
    <property type="entry name" value="ANTI-PCD PROTEIN"/>
    <property type="match status" value="1"/>
</dbReference>
<dbReference type="PANTHER" id="PTHR35632">
    <property type="entry name" value="MAJOR POLLEN ALLERGEN OLE E 6-LIKE"/>
    <property type="match status" value="1"/>
</dbReference>
<dbReference type="Gramene" id="Solyc06g008650.3.1">
    <property type="protein sequence ID" value="Solyc06g008650.3.1"/>
    <property type="gene ID" value="Solyc06g008650.3"/>
</dbReference>
<keyword evidence="3" id="KW-1185">Reference proteome</keyword>
<dbReference type="Gene3D" id="1.10.287.720">
    <property type="entry name" value="Pollen allergen ole e 6"/>
    <property type="match status" value="1"/>
</dbReference>
<dbReference type="OMA" id="ATEYAVC"/>
<evidence type="ECO:0000313" key="3">
    <source>
        <dbReference type="Proteomes" id="UP000004994"/>
    </source>
</evidence>
<dbReference type="InParanoid" id="A0A3Q7GN32"/>
<organism evidence="2">
    <name type="scientific">Solanum lycopersicum</name>
    <name type="common">Tomato</name>
    <name type="synonym">Lycopersicon esculentum</name>
    <dbReference type="NCBI Taxonomy" id="4081"/>
    <lineage>
        <taxon>Eukaryota</taxon>
        <taxon>Viridiplantae</taxon>
        <taxon>Streptophyta</taxon>
        <taxon>Embryophyta</taxon>
        <taxon>Tracheophyta</taxon>
        <taxon>Spermatophyta</taxon>
        <taxon>Magnoliopsida</taxon>
        <taxon>eudicotyledons</taxon>
        <taxon>Gunneridae</taxon>
        <taxon>Pentapetalae</taxon>
        <taxon>asterids</taxon>
        <taxon>lamiids</taxon>
        <taxon>Solanales</taxon>
        <taxon>Solanaceae</taxon>
        <taxon>Solanoideae</taxon>
        <taxon>Solaneae</taxon>
        <taxon>Solanum</taxon>
        <taxon>Solanum subgen. Lycopersicon</taxon>
    </lineage>
</organism>
<dbReference type="Proteomes" id="UP000004994">
    <property type="component" value="Chromosome 6"/>
</dbReference>
<keyword evidence="1" id="KW-0812">Transmembrane</keyword>
<accession>A0A3Q7GN32</accession>